<reference evidence="2" key="1">
    <citation type="submission" date="2013-07" db="EMBL/GenBank/DDBJ databases">
        <title>The Genome Sequence of Cryptococcus bestiolae CBS10118.</title>
        <authorList>
            <consortium name="The Broad Institute Genome Sequencing Platform"/>
            <person name="Cuomo C."/>
            <person name="Litvintseva A."/>
            <person name="Chen Y."/>
            <person name="Heitman J."/>
            <person name="Sun S."/>
            <person name="Springer D."/>
            <person name="Dromer F."/>
            <person name="Young S.K."/>
            <person name="Zeng Q."/>
            <person name="Gargeya S."/>
            <person name="Fitzgerald M."/>
            <person name="Abouelleil A."/>
            <person name="Alvarado L."/>
            <person name="Berlin A.M."/>
            <person name="Chapman S.B."/>
            <person name="Dewar J."/>
            <person name="Goldberg J."/>
            <person name="Griggs A."/>
            <person name="Gujja S."/>
            <person name="Hansen M."/>
            <person name="Howarth C."/>
            <person name="Imamovic A."/>
            <person name="Larimer J."/>
            <person name="McCowan C."/>
            <person name="Murphy C."/>
            <person name="Pearson M."/>
            <person name="Priest M."/>
            <person name="Roberts A."/>
            <person name="Saif S."/>
            <person name="Shea T."/>
            <person name="Sykes S."/>
            <person name="Wortman J."/>
            <person name="Nusbaum C."/>
            <person name="Birren B."/>
        </authorList>
    </citation>
    <scope>NUCLEOTIDE SEQUENCE [LARGE SCALE GENOMIC DNA]</scope>
    <source>
        <strain evidence="2">CBS 10118</strain>
    </source>
</reference>
<dbReference type="EMBL" id="KI894020">
    <property type="protein sequence ID" value="OCF26964.1"/>
    <property type="molecule type" value="Genomic_DNA"/>
</dbReference>
<sequence length="259" mass="29384">MGTIILPRSHLETPSKGWRTSIPTDTDGITSNANGMSAQPKDERPKSARLEGDDPSDIPTIMIFLSLKQLPKLVDVSEDDPDESVHEFKRGTFRWNVRPRFNSQTNSAVNDGSMAGYRWHVAYKFFESVIHNSCLPTLEGVVLTGFSQGDSVRSILKRYIREEQKQASQDTLEWLEGERNKLSLTDDDFLFEIVYSQKDFESPRPPTKLPEENVPLDDETIDRQLDQYKGWRLAGSCEPTMSSKADEGASLWRIDIPSE</sequence>
<dbReference type="KEGG" id="kbi:30209055"/>
<evidence type="ECO:0000313" key="3">
    <source>
        <dbReference type="EMBL" id="WVW79314.1"/>
    </source>
</evidence>
<dbReference type="Proteomes" id="UP000092730">
    <property type="component" value="Chromosome 1"/>
</dbReference>
<keyword evidence="4" id="KW-1185">Reference proteome</keyword>
<evidence type="ECO:0000313" key="4">
    <source>
        <dbReference type="Proteomes" id="UP000092730"/>
    </source>
</evidence>
<dbReference type="AlphaFoldDB" id="A0A1B9G7E8"/>
<reference evidence="3" key="2">
    <citation type="submission" date="2013-07" db="EMBL/GenBank/DDBJ databases">
        <authorList>
            <consortium name="The Broad Institute Genome Sequencing Platform"/>
            <person name="Cuomo C."/>
            <person name="Litvintseva A."/>
            <person name="Chen Y."/>
            <person name="Heitman J."/>
            <person name="Sun S."/>
            <person name="Springer D."/>
            <person name="Dromer F."/>
            <person name="Young S.K."/>
            <person name="Zeng Q."/>
            <person name="Gargeya S."/>
            <person name="Fitzgerald M."/>
            <person name="Abouelleil A."/>
            <person name="Alvarado L."/>
            <person name="Berlin A.M."/>
            <person name="Chapman S.B."/>
            <person name="Dewar J."/>
            <person name="Goldberg J."/>
            <person name="Griggs A."/>
            <person name="Gujja S."/>
            <person name="Hansen M."/>
            <person name="Howarth C."/>
            <person name="Imamovic A."/>
            <person name="Larimer J."/>
            <person name="McCowan C."/>
            <person name="Murphy C."/>
            <person name="Pearson M."/>
            <person name="Priest M."/>
            <person name="Roberts A."/>
            <person name="Saif S."/>
            <person name="Shea T."/>
            <person name="Sykes S."/>
            <person name="Wortman J."/>
            <person name="Nusbaum C."/>
            <person name="Birren B."/>
        </authorList>
    </citation>
    <scope>NUCLEOTIDE SEQUENCE</scope>
    <source>
        <strain evidence="3">CBS 10118</strain>
    </source>
</reference>
<proteinExistence type="predicted"/>
<feature type="compositionally biased region" description="Polar residues" evidence="1">
    <location>
        <begin position="21"/>
        <end position="37"/>
    </location>
</feature>
<evidence type="ECO:0000256" key="1">
    <source>
        <dbReference type="SAM" id="MobiDB-lite"/>
    </source>
</evidence>
<reference evidence="2" key="3">
    <citation type="submission" date="2014-01" db="EMBL/GenBank/DDBJ databases">
        <title>Evolution of pathogenesis and genome organization in the Tremellales.</title>
        <authorList>
            <person name="Cuomo C."/>
            <person name="Litvintseva A."/>
            <person name="Heitman J."/>
            <person name="Chen Y."/>
            <person name="Sun S."/>
            <person name="Springer D."/>
            <person name="Dromer F."/>
            <person name="Young S."/>
            <person name="Zeng Q."/>
            <person name="Chapman S."/>
            <person name="Gujja S."/>
            <person name="Saif S."/>
            <person name="Birren B."/>
        </authorList>
    </citation>
    <scope>NUCLEOTIDE SEQUENCE</scope>
    <source>
        <strain evidence="2">CBS 10118</strain>
    </source>
</reference>
<feature type="compositionally biased region" description="Basic and acidic residues" evidence="1">
    <location>
        <begin position="40"/>
        <end position="52"/>
    </location>
</feature>
<organism evidence="2">
    <name type="scientific">Kwoniella bestiolae CBS 10118</name>
    <dbReference type="NCBI Taxonomy" id="1296100"/>
    <lineage>
        <taxon>Eukaryota</taxon>
        <taxon>Fungi</taxon>
        <taxon>Dikarya</taxon>
        <taxon>Basidiomycota</taxon>
        <taxon>Agaricomycotina</taxon>
        <taxon>Tremellomycetes</taxon>
        <taxon>Tremellales</taxon>
        <taxon>Cryptococcaceae</taxon>
        <taxon>Kwoniella</taxon>
    </lineage>
</organism>
<reference evidence="3" key="4">
    <citation type="submission" date="2024-02" db="EMBL/GenBank/DDBJ databases">
        <title>Comparative genomics of Cryptococcus and Kwoniella reveals pathogenesis evolution and contrasting modes of karyotype evolution via chromosome fusion or intercentromeric recombination.</title>
        <authorList>
            <person name="Coelho M.A."/>
            <person name="David-Palma M."/>
            <person name="Shea T."/>
            <person name="Bowers K."/>
            <person name="McGinley-Smith S."/>
            <person name="Mohammad A.W."/>
            <person name="Gnirke A."/>
            <person name="Yurkov A.M."/>
            <person name="Nowrousian M."/>
            <person name="Sun S."/>
            <person name="Cuomo C.A."/>
            <person name="Heitman J."/>
        </authorList>
    </citation>
    <scope>NUCLEOTIDE SEQUENCE</scope>
    <source>
        <strain evidence="3">CBS 10118</strain>
    </source>
</reference>
<dbReference type="GeneID" id="30209055"/>
<feature type="region of interest" description="Disordered" evidence="1">
    <location>
        <begin position="1"/>
        <end position="55"/>
    </location>
</feature>
<dbReference type="VEuPathDB" id="FungiDB:I302_04656"/>
<evidence type="ECO:0000313" key="2">
    <source>
        <dbReference type="EMBL" id="OCF26964.1"/>
    </source>
</evidence>
<gene>
    <name evidence="2" type="ORF">I302_04656</name>
    <name evidence="3" type="ORF">I302_101282</name>
</gene>
<accession>A0A1B9G7E8</accession>
<name>A0A1B9G7E8_9TREE</name>
<dbReference type="EMBL" id="CP144541">
    <property type="protein sequence ID" value="WVW79314.1"/>
    <property type="molecule type" value="Genomic_DNA"/>
</dbReference>
<dbReference type="RefSeq" id="XP_019048034.1">
    <property type="nucleotide sequence ID" value="XM_019191286.1"/>
</dbReference>
<protein>
    <submittedName>
        <fullName evidence="2">Uncharacterized protein</fullName>
    </submittedName>
</protein>